<dbReference type="FunFam" id="1.10.287.130:FF:000001">
    <property type="entry name" value="Two-component sensor histidine kinase"/>
    <property type="match status" value="1"/>
</dbReference>
<feature type="transmembrane region" description="Helical" evidence="9">
    <location>
        <begin position="148"/>
        <end position="172"/>
    </location>
</feature>
<dbReference type="PROSITE" id="PS50109">
    <property type="entry name" value="HIS_KIN"/>
    <property type="match status" value="1"/>
</dbReference>
<dbReference type="InterPro" id="IPR005467">
    <property type="entry name" value="His_kinase_dom"/>
</dbReference>
<evidence type="ECO:0000256" key="2">
    <source>
        <dbReference type="ARBA" id="ARBA00004370"/>
    </source>
</evidence>
<evidence type="ECO:0000313" key="11">
    <source>
        <dbReference type="EMBL" id="EFV02671.1"/>
    </source>
</evidence>
<name>E6MDR2_9FIRM</name>
<evidence type="ECO:0000256" key="5">
    <source>
        <dbReference type="ARBA" id="ARBA00022679"/>
    </source>
</evidence>
<evidence type="ECO:0000256" key="8">
    <source>
        <dbReference type="ARBA" id="ARBA00023136"/>
    </source>
</evidence>
<dbReference type="STRING" id="887929.HMP0721_0144"/>
<dbReference type="FunFam" id="3.30.565.10:FF:000006">
    <property type="entry name" value="Sensor histidine kinase WalK"/>
    <property type="match status" value="1"/>
</dbReference>
<reference evidence="11 12" key="1">
    <citation type="submission" date="2010-12" db="EMBL/GenBank/DDBJ databases">
        <authorList>
            <person name="Muzny D."/>
            <person name="Qin X."/>
            <person name="Deng J."/>
            <person name="Jiang H."/>
            <person name="Liu Y."/>
            <person name="Qu J."/>
            <person name="Song X.-Z."/>
            <person name="Zhang L."/>
            <person name="Thornton R."/>
            <person name="Coyle M."/>
            <person name="Francisco L."/>
            <person name="Jackson L."/>
            <person name="Javaid M."/>
            <person name="Korchina V."/>
            <person name="Kovar C."/>
            <person name="Mata R."/>
            <person name="Mathew T."/>
            <person name="Ngo R."/>
            <person name="Nguyen L."/>
            <person name="Nguyen N."/>
            <person name="Okwuonu G."/>
            <person name="Ongeri F."/>
            <person name="Pham C."/>
            <person name="Simmons D."/>
            <person name="Wilczek-Boney K."/>
            <person name="Hale W."/>
            <person name="Jakkamsetti A."/>
            <person name="Pham P."/>
            <person name="Ruth R."/>
            <person name="San Lucas F."/>
            <person name="Warren J."/>
            <person name="Zhang J."/>
            <person name="Zhao Z."/>
            <person name="Zhou C."/>
            <person name="Zhu D."/>
            <person name="Lee S."/>
            <person name="Bess C."/>
            <person name="Blankenburg K."/>
            <person name="Forbes L."/>
            <person name="Fu Q."/>
            <person name="Gubbala S."/>
            <person name="Hirani K."/>
            <person name="Jayaseelan J.C."/>
            <person name="Lara F."/>
            <person name="Munidasa M."/>
            <person name="Palculict T."/>
            <person name="Patil S."/>
            <person name="Pu L.-L."/>
            <person name="Saada N."/>
            <person name="Tang L."/>
            <person name="Weissenberger G."/>
            <person name="Zhu Y."/>
            <person name="Hemphill L."/>
            <person name="Shang Y."/>
            <person name="Youmans B."/>
            <person name="Ayvaz T."/>
            <person name="Ross M."/>
            <person name="Santibanez J."/>
            <person name="Aqrawi P."/>
            <person name="Gross S."/>
            <person name="Joshi V."/>
            <person name="Fowler G."/>
            <person name="Nazareth L."/>
            <person name="Reid J."/>
            <person name="Worley K."/>
            <person name="Petrosino J."/>
            <person name="Highlander S."/>
            <person name="Gibbs R."/>
        </authorList>
    </citation>
    <scope>NUCLEOTIDE SEQUENCE [LARGE SCALE GENOMIC DNA]</scope>
    <source>
        <strain evidence="11 12">ATCC 23263</strain>
    </source>
</reference>
<dbReference type="GO" id="GO:0004721">
    <property type="term" value="F:phosphoprotein phosphatase activity"/>
    <property type="evidence" value="ECO:0007669"/>
    <property type="project" value="TreeGrafter"/>
</dbReference>
<keyword evidence="12" id="KW-1185">Reference proteome</keyword>
<dbReference type="SMART" id="SM00388">
    <property type="entry name" value="HisKA"/>
    <property type="match status" value="1"/>
</dbReference>
<comment type="catalytic activity">
    <reaction evidence="1">
        <text>ATP + protein L-histidine = ADP + protein N-phospho-L-histidine.</text>
        <dbReference type="EC" id="2.7.13.3"/>
    </reaction>
</comment>
<evidence type="ECO:0000256" key="3">
    <source>
        <dbReference type="ARBA" id="ARBA00012438"/>
    </source>
</evidence>
<comment type="subcellular location">
    <subcellularLocation>
        <location evidence="2">Membrane</location>
    </subcellularLocation>
</comment>
<dbReference type="InterPro" id="IPR035965">
    <property type="entry name" value="PAS-like_dom_sf"/>
</dbReference>
<keyword evidence="5" id="KW-0808">Transferase</keyword>
<dbReference type="eggNOG" id="COG5002">
    <property type="taxonomic scope" value="Bacteria"/>
</dbReference>
<dbReference type="Pfam" id="PF00512">
    <property type="entry name" value="HisKA"/>
    <property type="match status" value="1"/>
</dbReference>
<dbReference type="Gene3D" id="3.30.450.20">
    <property type="entry name" value="PAS domain"/>
    <property type="match status" value="1"/>
</dbReference>
<dbReference type="Pfam" id="PF02518">
    <property type="entry name" value="HATPase_c"/>
    <property type="match status" value="1"/>
</dbReference>
<proteinExistence type="predicted"/>
<protein>
    <recommendedName>
        <fullName evidence="3">histidine kinase</fullName>
        <ecNumber evidence="3">2.7.13.3</ecNumber>
    </recommendedName>
</protein>
<dbReference type="InterPro" id="IPR036890">
    <property type="entry name" value="HATPase_C_sf"/>
</dbReference>
<keyword evidence="8 9" id="KW-0472">Membrane</keyword>
<evidence type="ECO:0000259" key="10">
    <source>
        <dbReference type="PROSITE" id="PS50109"/>
    </source>
</evidence>
<dbReference type="SMART" id="SM00387">
    <property type="entry name" value="HATPase_c"/>
    <property type="match status" value="1"/>
</dbReference>
<dbReference type="SUPFAM" id="SSF55874">
    <property type="entry name" value="ATPase domain of HSP90 chaperone/DNA topoisomerase II/histidine kinase"/>
    <property type="match status" value="1"/>
</dbReference>
<dbReference type="InterPro" id="IPR050351">
    <property type="entry name" value="BphY/WalK/GraS-like"/>
</dbReference>
<dbReference type="PANTHER" id="PTHR45453">
    <property type="entry name" value="PHOSPHATE REGULON SENSOR PROTEIN PHOR"/>
    <property type="match status" value="1"/>
</dbReference>
<keyword evidence="9" id="KW-1133">Transmembrane helix</keyword>
<evidence type="ECO:0000256" key="1">
    <source>
        <dbReference type="ARBA" id="ARBA00000085"/>
    </source>
</evidence>
<comment type="caution">
    <text evidence="11">The sequence shown here is derived from an EMBL/GenBank/DDBJ whole genome shotgun (WGS) entry which is preliminary data.</text>
</comment>
<dbReference type="EC" id="2.7.13.3" evidence="3"/>
<dbReference type="PANTHER" id="PTHR45453:SF1">
    <property type="entry name" value="PHOSPHATE REGULON SENSOR PROTEIN PHOR"/>
    <property type="match status" value="1"/>
</dbReference>
<dbReference type="PRINTS" id="PR00344">
    <property type="entry name" value="BCTRLSENSOR"/>
</dbReference>
<dbReference type="Gene3D" id="3.30.565.10">
    <property type="entry name" value="Histidine kinase-like ATPase, C-terminal domain"/>
    <property type="match status" value="1"/>
</dbReference>
<dbReference type="OrthoDB" id="9813151at2"/>
<dbReference type="CDD" id="cd00082">
    <property type="entry name" value="HisKA"/>
    <property type="match status" value="1"/>
</dbReference>
<dbReference type="HOGENOM" id="CLU_000445_89_2_9"/>
<dbReference type="EMBL" id="AEQN01000005">
    <property type="protein sequence ID" value="EFV02671.1"/>
    <property type="molecule type" value="Genomic_DNA"/>
</dbReference>
<evidence type="ECO:0000256" key="4">
    <source>
        <dbReference type="ARBA" id="ARBA00022553"/>
    </source>
</evidence>
<evidence type="ECO:0000313" key="12">
    <source>
        <dbReference type="Proteomes" id="UP000004754"/>
    </source>
</evidence>
<feature type="transmembrane region" description="Helical" evidence="9">
    <location>
        <begin position="6"/>
        <end position="28"/>
    </location>
</feature>
<dbReference type="RefSeq" id="WP_006597562.1">
    <property type="nucleotide sequence ID" value="NZ_GL622359.1"/>
</dbReference>
<dbReference type="GO" id="GO:0005886">
    <property type="term" value="C:plasma membrane"/>
    <property type="evidence" value="ECO:0007669"/>
    <property type="project" value="TreeGrafter"/>
</dbReference>
<dbReference type="SUPFAM" id="SSF47384">
    <property type="entry name" value="Homodimeric domain of signal transducing histidine kinase"/>
    <property type="match status" value="1"/>
</dbReference>
<organism evidence="11 12">
    <name type="scientific">Pseudoramibacter alactolyticus ATCC 23263</name>
    <dbReference type="NCBI Taxonomy" id="887929"/>
    <lineage>
        <taxon>Bacteria</taxon>
        <taxon>Bacillati</taxon>
        <taxon>Bacillota</taxon>
        <taxon>Clostridia</taxon>
        <taxon>Eubacteriales</taxon>
        <taxon>Eubacteriaceae</taxon>
        <taxon>Pseudoramibacter</taxon>
    </lineage>
</organism>
<dbReference type="AlphaFoldDB" id="E6MDR2"/>
<sequence>MKRKIFRSLFVTALTVLVLTVAIILPLLSRQMAAEKHRMLREEARVMAQALDVRSSGAETAFLKQAGKTSDTRITLVRPDGRVLYDSYVSAAALGNHKGRPEIKAALQKGSGSASRLSATLSESTDYYARRLSDGRVLRLADTRMNMLGIFGSAASIIAFLLMIVAVGAFVVSDRVSAAILRPIDHLDLDHPLAGASYDELSPLLMRLDRQHAQIERQMAELAERQREFEIIADTMSEGLIIIDHAGHILSINQAALRHGQMTRPNPSYLTFSRDPDYLAGVRAGLAGRREERTMAQGGRIYRLLASPVQVGEGNYGVALFISDVTDQRAAERQRRDFTANVSHELKTPLTAIMGYAEIIEGGIAEPEDIAAFAGKITGEARRLLKLIGDIIRLTQLDETAVDEVTVPVDLKALAEQVCADLSEKAAAREVSLTVSGEHVRITGLSTILYEMVYNLADNAVTYNRPGGTVVMEAVREKAGARLTVTDTGIGIAEADRPRIFERFYRVDKSRSKATGGTGLGLSIVKHGAMMHRARIEVTSTVGKGSRFVIHFPDHSLR</sequence>
<keyword evidence="4" id="KW-0597">Phosphoprotein</keyword>
<dbReference type="InterPro" id="IPR003594">
    <property type="entry name" value="HATPase_dom"/>
</dbReference>
<gene>
    <name evidence="11" type="ORF">HMP0721_0144</name>
</gene>
<feature type="domain" description="Histidine kinase" evidence="10">
    <location>
        <begin position="341"/>
        <end position="556"/>
    </location>
</feature>
<dbReference type="Gene3D" id="1.10.287.130">
    <property type="match status" value="1"/>
</dbReference>
<evidence type="ECO:0000256" key="7">
    <source>
        <dbReference type="ARBA" id="ARBA00023012"/>
    </source>
</evidence>
<dbReference type="SUPFAM" id="SSF55785">
    <property type="entry name" value="PYP-like sensor domain (PAS domain)"/>
    <property type="match status" value="1"/>
</dbReference>
<keyword evidence="6 11" id="KW-0418">Kinase</keyword>
<keyword evidence="9" id="KW-0812">Transmembrane</keyword>
<accession>E6MDR2</accession>
<evidence type="ECO:0000256" key="9">
    <source>
        <dbReference type="SAM" id="Phobius"/>
    </source>
</evidence>
<dbReference type="InterPro" id="IPR036097">
    <property type="entry name" value="HisK_dim/P_sf"/>
</dbReference>
<dbReference type="InterPro" id="IPR004358">
    <property type="entry name" value="Sig_transdc_His_kin-like_C"/>
</dbReference>
<keyword evidence="7" id="KW-0902">Two-component regulatory system</keyword>
<dbReference type="GO" id="GO:0016036">
    <property type="term" value="P:cellular response to phosphate starvation"/>
    <property type="evidence" value="ECO:0007669"/>
    <property type="project" value="TreeGrafter"/>
</dbReference>
<dbReference type="GO" id="GO:0000155">
    <property type="term" value="F:phosphorelay sensor kinase activity"/>
    <property type="evidence" value="ECO:0007669"/>
    <property type="project" value="InterPro"/>
</dbReference>
<dbReference type="InterPro" id="IPR003661">
    <property type="entry name" value="HisK_dim/P_dom"/>
</dbReference>
<dbReference type="Proteomes" id="UP000004754">
    <property type="component" value="Unassembled WGS sequence"/>
</dbReference>
<evidence type="ECO:0000256" key="6">
    <source>
        <dbReference type="ARBA" id="ARBA00022777"/>
    </source>
</evidence>